<dbReference type="EMBL" id="BTRK01000006">
    <property type="protein sequence ID" value="GMR60144.1"/>
    <property type="molecule type" value="Genomic_DNA"/>
</dbReference>
<dbReference type="GO" id="GO:0046513">
    <property type="term" value="P:ceramide biosynthetic process"/>
    <property type="evidence" value="ECO:0007669"/>
    <property type="project" value="TreeGrafter"/>
</dbReference>
<comment type="cofactor">
    <cofactor evidence="1 8">
        <name>pyridoxal 5'-phosphate</name>
        <dbReference type="ChEBI" id="CHEBI:597326"/>
    </cofactor>
</comment>
<comment type="caution">
    <text evidence="11">The sequence shown here is derived from an EMBL/GenBank/DDBJ whole genome shotgun (WGS) entry which is preliminary data.</text>
</comment>
<dbReference type="Pfam" id="PF00155">
    <property type="entry name" value="Aminotran_1_2"/>
    <property type="match status" value="1"/>
</dbReference>
<dbReference type="PANTHER" id="PTHR13693:SF3">
    <property type="entry name" value="LD36009P"/>
    <property type="match status" value="1"/>
</dbReference>
<feature type="region of interest" description="Disordered" evidence="9">
    <location>
        <begin position="46"/>
        <end position="69"/>
    </location>
</feature>
<dbReference type="EC" id="2.3.1.50" evidence="3"/>
<dbReference type="InterPro" id="IPR001917">
    <property type="entry name" value="Aminotrans_II_pyridoxalP_BS"/>
</dbReference>
<evidence type="ECO:0000313" key="12">
    <source>
        <dbReference type="Proteomes" id="UP001328107"/>
    </source>
</evidence>
<evidence type="ECO:0000256" key="3">
    <source>
        <dbReference type="ARBA" id="ARBA00013220"/>
    </source>
</evidence>
<dbReference type="GO" id="GO:0016020">
    <property type="term" value="C:membrane"/>
    <property type="evidence" value="ECO:0007669"/>
    <property type="project" value="GOC"/>
</dbReference>
<dbReference type="GO" id="GO:0030170">
    <property type="term" value="F:pyridoxal phosphate binding"/>
    <property type="evidence" value="ECO:0007669"/>
    <property type="project" value="InterPro"/>
</dbReference>
<organism evidence="11 12">
    <name type="scientific">Pristionchus mayeri</name>
    <dbReference type="NCBI Taxonomy" id="1317129"/>
    <lineage>
        <taxon>Eukaryota</taxon>
        <taxon>Metazoa</taxon>
        <taxon>Ecdysozoa</taxon>
        <taxon>Nematoda</taxon>
        <taxon>Chromadorea</taxon>
        <taxon>Rhabditida</taxon>
        <taxon>Rhabditina</taxon>
        <taxon>Diplogasteromorpha</taxon>
        <taxon>Diplogasteroidea</taxon>
        <taxon>Neodiplogasteridae</taxon>
        <taxon>Pristionchus</taxon>
    </lineage>
</organism>
<keyword evidence="5 8" id="KW-0663">Pyridoxal phosphate</keyword>
<comment type="catalytic activity">
    <reaction evidence="7">
        <text>L-serine + hexadecanoyl-CoA + H(+) = 3-oxosphinganine + CO2 + CoA</text>
        <dbReference type="Rhea" id="RHEA:14761"/>
        <dbReference type="ChEBI" id="CHEBI:15378"/>
        <dbReference type="ChEBI" id="CHEBI:16526"/>
        <dbReference type="ChEBI" id="CHEBI:33384"/>
        <dbReference type="ChEBI" id="CHEBI:57287"/>
        <dbReference type="ChEBI" id="CHEBI:57379"/>
        <dbReference type="ChEBI" id="CHEBI:58299"/>
        <dbReference type="EC" id="2.3.1.50"/>
    </reaction>
</comment>
<dbReference type="GO" id="GO:0017059">
    <property type="term" value="C:serine palmitoyltransferase complex"/>
    <property type="evidence" value="ECO:0007669"/>
    <property type="project" value="TreeGrafter"/>
</dbReference>
<sequence>LVEEGTNVRMMHIAVMVEAIRAAKEGPRKGNAFRIFHKMPFKIHSNKAPKLDEHQKEKEKEGMPPQHENEEMMLKYDPLGDIDCPSSSRKDSGSEASADFNGNRKRSPNEFEKASWITMNTVYLNWLVLLIFAHIREFMRRVGLESNKKVPLELPSQRHFAPLYSDFESTYTRNCYMRVRDVFERPIGSCPGAKVNVLDRYSKDYNWSFEYPGTQTEVINTGSYNYLGFAQTTGPCADAAADSIDREGITTCGQASQTGLPSSQHRLESLVADFLGTEDAICFPMGFATNSLHCAALADKNTLILSDEYNHASLRLGSRLSGATVKAFKHNDMKDLEKCLRNAVVYGNKKRCRPYNKIIVIVEGIYSMEGSICDLPTIVALKKKYKAYLYLDEAHSIGAMGSSGRGVVEYWDVDVRDVDIMMGTFTKSFGAAGGYIAGSKRLVSHLRRSSPTNFYCTPMSPPIAEQIIGSMLIIMGADGTNEGALRIDRLSRNARYFRLRLKQMGFIVYGSNDSPVVPLLIFFPTHCGEYGRQMLARKIAIVVVSFPATEMTESRVRFCLSAAHTKEMLDEVLDAVNEVGEHAYSKHSKRAHLYKNKRIEW</sequence>
<reference evidence="12" key="1">
    <citation type="submission" date="2022-10" db="EMBL/GenBank/DDBJ databases">
        <title>Genome assembly of Pristionchus species.</title>
        <authorList>
            <person name="Yoshida K."/>
            <person name="Sommer R.J."/>
        </authorList>
    </citation>
    <scope>NUCLEOTIDE SEQUENCE [LARGE SCALE GENOMIC DNA]</scope>
    <source>
        <strain evidence="12">RS5460</strain>
    </source>
</reference>
<name>A0AAN5DE04_9BILA</name>
<dbReference type="CDD" id="cd06454">
    <property type="entry name" value="KBL_like"/>
    <property type="match status" value="1"/>
</dbReference>
<accession>A0AAN5DE04</accession>
<keyword evidence="4" id="KW-0808">Transferase</keyword>
<evidence type="ECO:0000256" key="8">
    <source>
        <dbReference type="RuleBase" id="RU003693"/>
    </source>
</evidence>
<dbReference type="InterPro" id="IPR015424">
    <property type="entry name" value="PyrdxlP-dep_Trfase"/>
</dbReference>
<evidence type="ECO:0000256" key="4">
    <source>
        <dbReference type="ARBA" id="ARBA00022679"/>
    </source>
</evidence>
<dbReference type="InterPro" id="IPR015421">
    <property type="entry name" value="PyrdxlP-dep_Trfase_major"/>
</dbReference>
<dbReference type="GO" id="GO:0004758">
    <property type="term" value="F:serine C-palmitoyltransferase activity"/>
    <property type="evidence" value="ECO:0007669"/>
    <property type="project" value="UniProtKB-EC"/>
</dbReference>
<keyword evidence="12" id="KW-1185">Reference proteome</keyword>
<proteinExistence type="inferred from homology"/>
<feature type="region of interest" description="Disordered" evidence="9">
    <location>
        <begin position="84"/>
        <end position="107"/>
    </location>
</feature>
<feature type="compositionally biased region" description="Basic and acidic residues" evidence="9">
    <location>
        <begin position="49"/>
        <end position="69"/>
    </location>
</feature>
<evidence type="ECO:0000256" key="7">
    <source>
        <dbReference type="ARBA" id="ARBA00048528"/>
    </source>
</evidence>
<gene>
    <name evidence="11" type="ORF">PMAYCL1PPCAC_30339</name>
</gene>
<dbReference type="PANTHER" id="PTHR13693">
    <property type="entry name" value="CLASS II AMINOTRANSFERASE/8-AMINO-7-OXONONANOATE SYNTHASE"/>
    <property type="match status" value="1"/>
</dbReference>
<evidence type="ECO:0000259" key="10">
    <source>
        <dbReference type="Pfam" id="PF00155"/>
    </source>
</evidence>
<dbReference type="InterPro" id="IPR004839">
    <property type="entry name" value="Aminotransferase_I/II_large"/>
</dbReference>
<dbReference type="PROSITE" id="PS00599">
    <property type="entry name" value="AA_TRANSFER_CLASS_2"/>
    <property type="match status" value="1"/>
</dbReference>
<evidence type="ECO:0000256" key="6">
    <source>
        <dbReference type="ARBA" id="ARBA00023315"/>
    </source>
</evidence>
<comment type="similarity">
    <text evidence="2 8">Belongs to the class-II pyridoxal-phosphate-dependent aminotransferase family.</text>
</comment>
<evidence type="ECO:0000256" key="9">
    <source>
        <dbReference type="SAM" id="MobiDB-lite"/>
    </source>
</evidence>
<keyword evidence="6" id="KW-0012">Acyltransferase</keyword>
<dbReference type="Proteomes" id="UP001328107">
    <property type="component" value="Unassembled WGS sequence"/>
</dbReference>
<protein>
    <recommendedName>
        <fullName evidence="3">serine C-palmitoyltransferase</fullName>
        <ecNumber evidence="3">2.3.1.50</ecNumber>
    </recommendedName>
</protein>
<feature type="domain" description="Aminotransferase class I/classII large" evidence="10">
    <location>
        <begin position="217"/>
        <end position="576"/>
    </location>
</feature>
<dbReference type="SUPFAM" id="SSF53383">
    <property type="entry name" value="PLP-dependent transferases"/>
    <property type="match status" value="1"/>
</dbReference>
<dbReference type="GO" id="GO:0046512">
    <property type="term" value="P:sphingosine biosynthetic process"/>
    <property type="evidence" value="ECO:0007669"/>
    <property type="project" value="TreeGrafter"/>
</dbReference>
<evidence type="ECO:0000256" key="5">
    <source>
        <dbReference type="ARBA" id="ARBA00022898"/>
    </source>
</evidence>
<evidence type="ECO:0000256" key="1">
    <source>
        <dbReference type="ARBA" id="ARBA00001933"/>
    </source>
</evidence>
<dbReference type="InterPro" id="IPR050087">
    <property type="entry name" value="AON_synthase_class-II"/>
</dbReference>
<dbReference type="AlphaFoldDB" id="A0AAN5DE04"/>
<dbReference type="Gene3D" id="3.90.1150.10">
    <property type="entry name" value="Aspartate Aminotransferase, domain 1"/>
    <property type="match status" value="1"/>
</dbReference>
<dbReference type="InterPro" id="IPR015422">
    <property type="entry name" value="PyrdxlP-dep_Trfase_small"/>
</dbReference>
<dbReference type="Gene3D" id="3.40.640.10">
    <property type="entry name" value="Type I PLP-dependent aspartate aminotransferase-like (Major domain)"/>
    <property type="match status" value="1"/>
</dbReference>
<evidence type="ECO:0000313" key="11">
    <source>
        <dbReference type="EMBL" id="GMR60144.1"/>
    </source>
</evidence>
<evidence type="ECO:0000256" key="2">
    <source>
        <dbReference type="ARBA" id="ARBA00008392"/>
    </source>
</evidence>
<feature type="non-terminal residue" evidence="11">
    <location>
        <position position="1"/>
    </location>
</feature>